<dbReference type="Proteomes" id="UP000823941">
    <property type="component" value="Chromosome 5"/>
</dbReference>
<evidence type="ECO:0000313" key="3">
    <source>
        <dbReference type="Proteomes" id="UP000823941"/>
    </source>
</evidence>
<sequence>MDQSDKNDSASTQVTNSKPKFDKVDKWGYAICFGTIITFIASIGHVNSFGLIYNDFMLETHASAKSLTSAHGVFALMLAVGGIILNLLTKKITLRTGGLIGSIIFVAGSVATIPISTTNQLPLTFGVLQGIGFGMMVPVSYSTLNYYFVKKRTAVMSVCKAVQGIVLMFYPQMLKHMMSYYGFRGTLLLLSGISLHTVPGMLVMRTAEQQKTVRSGAGSAREGEDLLRFDKATGSLRGGPTEDDNKHHSKRLEILKILNVRVLRDVVFCNICVGLSFVNFSDLTFFILQPMLLFQYGYNKGEVAWCISICAGADVCGRCALAVVSSLVPTNTRLLYYVSTFCTLVLRIALLQARSFPYVSCLTGALGVLRAWLHVTSPLVVASQVKSQEFPGAYAVYMLAAGVVNVAGSPVIGLLKDLNGDYVPAFYGLA</sequence>
<keyword evidence="1" id="KW-0472">Membrane</keyword>
<feature type="transmembrane region" description="Helical" evidence="1">
    <location>
        <begin position="334"/>
        <end position="351"/>
    </location>
</feature>
<name>A0ABQ7QZK1_PLUXY</name>
<evidence type="ECO:0000313" key="2">
    <source>
        <dbReference type="EMBL" id="KAG7310439.1"/>
    </source>
</evidence>
<comment type="caution">
    <text evidence="2">The sequence shown here is derived from an EMBL/GenBank/DDBJ whole genome shotgun (WGS) entry which is preliminary data.</text>
</comment>
<keyword evidence="3" id="KW-1185">Reference proteome</keyword>
<keyword evidence="1" id="KW-1133">Transmembrane helix</keyword>
<dbReference type="Gene3D" id="1.20.1250.20">
    <property type="entry name" value="MFS general substrate transporter like domains"/>
    <property type="match status" value="2"/>
</dbReference>
<dbReference type="PANTHER" id="PTHR11360">
    <property type="entry name" value="MONOCARBOXYLATE TRANSPORTER"/>
    <property type="match status" value="1"/>
</dbReference>
<feature type="transmembrane region" description="Helical" evidence="1">
    <location>
        <begin position="153"/>
        <end position="170"/>
    </location>
</feature>
<proteinExistence type="predicted"/>
<dbReference type="Pfam" id="PF07690">
    <property type="entry name" value="MFS_1"/>
    <property type="match status" value="1"/>
</dbReference>
<feature type="transmembrane region" description="Helical" evidence="1">
    <location>
        <begin position="27"/>
        <end position="49"/>
    </location>
</feature>
<dbReference type="PANTHER" id="PTHR11360:SF309">
    <property type="entry name" value="MONOCARBOXYLATE TRANSPORTER 7-LIKE PROTEIN"/>
    <property type="match status" value="1"/>
</dbReference>
<feature type="transmembrane region" description="Helical" evidence="1">
    <location>
        <begin position="69"/>
        <end position="89"/>
    </location>
</feature>
<dbReference type="InterPro" id="IPR011701">
    <property type="entry name" value="MFS"/>
</dbReference>
<protein>
    <submittedName>
        <fullName evidence="2">Uncharacterized protein</fullName>
    </submittedName>
</protein>
<feature type="transmembrane region" description="Helical" evidence="1">
    <location>
        <begin position="182"/>
        <end position="204"/>
    </location>
</feature>
<feature type="transmembrane region" description="Helical" evidence="1">
    <location>
        <begin position="96"/>
        <end position="115"/>
    </location>
</feature>
<feature type="transmembrane region" description="Helical" evidence="1">
    <location>
        <begin position="358"/>
        <end position="375"/>
    </location>
</feature>
<organism evidence="2 3">
    <name type="scientific">Plutella xylostella</name>
    <name type="common">Diamondback moth</name>
    <name type="synonym">Plutella maculipennis</name>
    <dbReference type="NCBI Taxonomy" id="51655"/>
    <lineage>
        <taxon>Eukaryota</taxon>
        <taxon>Metazoa</taxon>
        <taxon>Ecdysozoa</taxon>
        <taxon>Arthropoda</taxon>
        <taxon>Hexapoda</taxon>
        <taxon>Insecta</taxon>
        <taxon>Pterygota</taxon>
        <taxon>Neoptera</taxon>
        <taxon>Endopterygota</taxon>
        <taxon>Lepidoptera</taxon>
        <taxon>Glossata</taxon>
        <taxon>Ditrysia</taxon>
        <taxon>Yponomeutoidea</taxon>
        <taxon>Plutellidae</taxon>
        <taxon>Plutella</taxon>
    </lineage>
</organism>
<gene>
    <name evidence="2" type="ORF">JYU34_003221</name>
</gene>
<evidence type="ECO:0000256" key="1">
    <source>
        <dbReference type="SAM" id="Phobius"/>
    </source>
</evidence>
<feature type="transmembrane region" description="Helical" evidence="1">
    <location>
        <begin position="266"/>
        <end position="288"/>
    </location>
</feature>
<dbReference type="InterPro" id="IPR050327">
    <property type="entry name" value="Proton-linked_MCT"/>
</dbReference>
<dbReference type="SUPFAM" id="SSF103473">
    <property type="entry name" value="MFS general substrate transporter"/>
    <property type="match status" value="1"/>
</dbReference>
<dbReference type="EMBL" id="JAHIBW010000005">
    <property type="protein sequence ID" value="KAG7310439.1"/>
    <property type="molecule type" value="Genomic_DNA"/>
</dbReference>
<keyword evidence="1" id="KW-0812">Transmembrane</keyword>
<accession>A0ABQ7QZK1</accession>
<feature type="transmembrane region" description="Helical" evidence="1">
    <location>
        <begin position="395"/>
        <end position="415"/>
    </location>
</feature>
<feature type="transmembrane region" description="Helical" evidence="1">
    <location>
        <begin position="121"/>
        <end position="141"/>
    </location>
</feature>
<reference evidence="2 3" key="1">
    <citation type="submission" date="2021-06" db="EMBL/GenBank/DDBJ databases">
        <title>A haploid diamondback moth (Plutella xylostella L.) genome assembly resolves 31 chromosomes and identifies a diamide resistance mutation.</title>
        <authorList>
            <person name="Ward C.M."/>
            <person name="Perry K.D."/>
            <person name="Baker G."/>
            <person name="Powis K."/>
            <person name="Heckel D.G."/>
            <person name="Baxter S.W."/>
        </authorList>
    </citation>
    <scope>NUCLEOTIDE SEQUENCE [LARGE SCALE GENOMIC DNA]</scope>
    <source>
        <strain evidence="2 3">LV</strain>
        <tissue evidence="2">Single pupa</tissue>
    </source>
</reference>
<dbReference type="InterPro" id="IPR036259">
    <property type="entry name" value="MFS_trans_sf"/>
</dbReference>
<feature type="non-terminal residue" evidence="2">
    <location>
        <position position="430"/>
    </location>
</feature>